<reference evidence="19" key="1">
    <citation type="submission" date="2025-08" db="UniProtKB">
        <authorList>
            <consortium name="RefSeq"/>
        </authorList>
    </citation>
    <scope>IDENTIFICATION</scope>
    <source>
        <tissue evidence="19">Whole sample</tissue>
    </source>
</reference>
<name>A0A8B8DP10_CRAVI</name>
<dbReference type="EC" id="5.1.3.3" evidence="13"/>
<accession>A0A8B8DP10</accession>
<feature type="binding site" evidence="16">
    <location>
        <begin position="132"/>
        <end position="133"/>
    </location>
    <ligand>
        <name>beta-D-galactose</name>
        <dbReference type="ChEBI" id="CHEBI:27667"/>
    </ligand>
</feature>
<keyword evidence="9" id="KW-0597">Phosphoprotein</keyword>
<evidence type="ECO:0000256" key="4">
    <source>
        <dbReference type="ARBA" id="ARBA00004947"/>
    </source>
</evidence>
<dbReference type="Proteomes" id="UP000694844">
    <property type="component" value="Chromosome 4"/>
</dbReference>
<comment type="catalytic activity">
    <reaction evidence="1 13">
        <text>alpha-D-glucose = beta-D-glucose</text>
        <dbReference type="Rhea" id="RHEA:10264"/>
        <dbReference type="ChEBI" id="CHEBI:15903"/>
        <dbReference type="ChEBI" id="CHEBI:17925"/>
        <dbReference type="EC" id="5.1.3.3"/>
    </reaction>
</comment>
<evidence type="ECO:0000313" key="18">
    <source>
        <dbReference type="Proteomes" id="UP000694844"/>
    </source>
</evidence>
<keyword evidence="10 13" id="KW-0413">Isomerase</keyword>
<comment type="subunit">
    <text evidence="7">Monomer.</text>
</comment>
<evidence type="ECO:0000256" key="7">
    <source>
        <dbReference type="ARBA" id="ARBA00011245"/>
    </source>
</evidence>
<feature type="active site" description="Proton acceptor" evidence="14">
    <location>
        <position position="362"/>
    </location>
</feature>
<dbReference type="AlphaFoldDB" id="A0A8B8DP10"/>
<dbReference type="KEGG" id="cvn:111128136"/>
<protein>
    <recommendedName>
        <fullName evidence="13">Aldose 1-epimerase</fullName>
        <ecNumber evidence="13">5.1.3.3</ecNumber>
    </recommendedName>
</protein>
<evidence type="ECO:0000256" key="5">
    <source>
        <dbReference type="ARBA" id="ARBA00005028"/>
    </source>
</evidence>
<dbReference type="GO" id="GO:0006006">
    <property type="term" value="P:glucose metabolic process"/>
    <property type="evidence" value="ECO:0007669"/>
    <property type="project" value="TreeGrafter"/>
</dbReference>
<dbReference type="InterPro" id="IPR014718">
    <property type="entry name" value="GH-type_carb-bd"/>
</dbReference>
<dbReference type="SUPFAM" id="SSF74650">
    <property type="entry name" value="Galactose mutarotase-like"/>
    <property type="match status" value="1"/>
</dbReference>
<gene>
    <name evidence="19" type="primary">LOC111128136</name>
</gene>
<dbReference type="Pfam" id="PF01263">
    <property type="entry name" value="Aldose_epim"/>
    <property type="match status" value="1"/>
</dbReference>
<dbReference type="RefSeq" id="XP_022329309.1">
    <property type="nucleotide sequence ID" value="XM_022473601.1"/>
</dbReference>
<evidence type="ECO:0000256" key="16">
    <source>
        <dbReference type="PIRSR" id="PIRSR005096-3"/>
    </source>
</evidence>
<dbReference type="InterPro" id="IPR047215">
    <property type="entry name" value="Galactose_mutarotase-like"/>
</dbReference>
<evidence type="ECO:0000256" key="11">
    <source>
        <dbReference type="ARBA" id="ARBA00023277"/>
    </source>
</evidence>
<dbReference type="CDD" id="cd09019">
    <property type="entry name" value="galactose_mutarotase_like"/>
    <property type="match status" value="1"/>
</dbReference>
<dbReference type="GeneID" id="111128136"/>
<evidence type="ECO:0000256" key="1">
    <source>
        <dbReference type="ARBA" id="ARBA00001614"/>
    </source>
</evidence>
<sequence length="397" mass="43460">MMRNNRRDDLHTANRNFCFVFAFLTVLIITLISVVIYLAVRDGEGDQTSTKSAVMISSSSFGTHNGTEVTQYTLKNSKGTVIKILNYGGIITEILVPDRNGKMDDICLGFDDMKGYATNGPYLGALIGRYANRIANGRFTIDGKTYQLAINNGPNALHGGIVGFDKRVWDSKIDGDAVQLNYVSADGEEKYPGEVNVTVRYRLTEDNELVIQYSATTSAKTVINLTNHAYFNLAGQGSGTIFDHNVTINADKYTPVDATSIPTGSIDAVDGTAWDLRSKKNLGDVIPTVPGGVGYDHNYCFGKTGWQKHMARYPPASGTPASGRFLEMYSTEPGVQFYTAYYLNETGKGGANYEKFGAFCLEAQHYPDSPNKPNFPTTLLAPGETYLQTTTYKFGVL</sequence>
<dbReference type="FunFam" id="2.70.98.10:FF:000003">
    <property type="entry name" value="Aldose 1-epimerase"/>
    <property type="match status" value="1"/>
</dbReference>
<dbReference type="PANTHER" id="PTHR10091:SF0">
    <property type="entry name" value="GALACTOSE MUTAROTASE"/>
    <property type="match status" value="1"/>
</dbReference>
<comment type="catalytic activity">
    <reaction evidence="2">
        <text>alpha-D-galactose = beta-D-galactose</text>
        <dbReference type="Rhea" id="RHEA:28675"/>
        <dbReference type="ChEBI" id="CHEBI:27667"/>
        <dbReference type="ChEBI" id="CHEBI:28061"/>
        <dbReference type="EC" id="5.1.3.3"/>
    </reaction>
    <physiologicalReaction direction="right-to-left" evidence="2">
        <dbReference type="Rhea" id="RHEA:28677"/>
    </physiologicalReaction>
</comment>
<evidence type="ECO:0000256" key="14">
    <source>
        <dbReference type="PIRSR" id="PIRSR005096-1"/>
    </source>
</evidence>
<evidence type="ECO:0000256" key="13">
    <source>
        <dbReference type="PIRNR" id="PIRNR005096"/>
    </source>
</evidence>
<comment type="function">
    <text evidence="12">Mutarotase that catalyzes the interconversion of beta-D-galactose and alpha-D-galactose during galactose metabolism. Beta-D-galactose is metabolized in the liver into glucose 1-phosphate, the primary metabolic fuel, by the action of four enzymes that constitute the Leloir pathway: GALM, GALK1 (galactokinase), GALT (galactose-1-phosphate uridylyltransferase) and GALE (UDP-galactose-4'-epimerase). Involved in the maintenance of the equilibrium between the beta- and alpha-anomers of galactose, therefore ensuring a sufficient supply of the alpha-anomer for GALK1. Also active on D-glucose although shows a preference for galactose over glucose.</text>
</comment>
<feature type="binding site" evidence="15">
    <location>
        <position position="296"/>
    </location>
    <ligand>
        <name>beta-D-galactose</name>
        <dbReference type="ChEBI" id="CHEBI:27667"/>
    </ligand>
</feature>
<comment type="pathway">
    <text evidence="4">Carbohydrate metabolism; galactose metabolism.</text>
</comment>
<dbReference type="OrthoDB" id="274691at2759"/>
<organism evidence="18 19">
    <name type="scientific">Crassostrea virginica</name>
    <name type="common">Eastern oyster</name>
    <dbReference type="NCBI Taxonomy" id="6565"/>
    <lineage>
        <taxon>Eukaryota</taxon>
        <taxon>Metazoa</taxon>
        <taxon>Spiralia</taxon>
        <taxon>Lophotrochozoa</taxon>
        <taxon>Mollusca</taxon>
        <taxon>Bivalvia</taxon>
        <taxon>Autobranchia</taxon>
        <taxon>Pteriomorphia</taxon>
        <taxon>Ostreida</taxon>
        <taxon>Ostreoidea</taxon>
        <taxon>Ostreidae</taxon>
        <taxon>Crassostrea</taxon>
    </lineage>
</organism>
<dbReference type="InterPro" id="IPR008183">
    <property type="entry name" value="Aldose_1/G6P_1-epimerase"/>
</dbReference>
<dbReference type="GO" id="GO:0005737">
    <property type="term" value="C:cytoplasm"/>
    <property type="evidence" value="ECO:0007669"/>
    <property type="project" value="UniProtKB-SubCell"/>
</dbReference>
<evidence type="ECO:0000256" key="2">
    <source>
        <dbReference type="ARBA" id="ARBA00001712"/>
    </source>
</evidence>
<comment type="subcellular location">
    <subcellularLocation>
        <location evidence="3">Cytoplasm</location>
    </subcellularLocation>
</comment>
<evidence type="ECO:0000256" key="3">
    <source>
        <dbReference type="ARBA" id="ARBA00004496"/>
    </source>
</evidence>
<keyword evidence="8" id="KW-0963">Cytoplasm</keyword>
<dbReference type="GO" id="GO:0030246">
    <property type="term" value="F:carbohydrate binding"/>
    <property type="evidence" value="ECO:0007669"/>
    <property type="project" value="InterPro"/>
</dbReference>
<keyword evidence="17" id="KW-1133">Transmembrane helix</keyword>
<keyword evidence="11 13" id="KW-0119">Carbohydrate metabolism</keyword>
<dbReference type="PROSITE" id="PS00545">
    <property type="entry name" value="ALDOSE_1_EPIMERASE"/>
    <property type="match status" value="1"/>
</dbReference>
<feature type="active site" description="Proton donor" evidence="14">
    <location>
        <position position="228"/>
    </location>
</feature>
<comment type="pathway">
    <text evidence="5 13">Carbohydrate metabolism; hexose metabolism.</text>
</comment>
<dbReference type="InterPro" id="IPR018052">
    <property type="entry name" value="Ald1_epimerase_CS"/>
</dbReference>
<evidence type="ECO:0000313" key="19">
    <source>
        <dbReference type="RefSeq" id="XP_022329309.1"/>
    </source>
</evidence>
<dbReference type="GO" id="GO:0033499">
    <property type="term" value="P:galactose catabolic process via UDP-galactose, Leloir pathway"/>
    <property type="evidence" value="ECO:0007669"/>
    <property type="project" value="TreeGrafter"/>
</dbReference>
<evidence type="ECO:0000256" key="15">
    <source>
        <dbReference type="PIRSR" id="PIRSR005096-2"/>
    </source>
</evidence>
<dbReference type="InterPro" id="IPR011013">
    <property type="entry name" value="Gal_mutarotase_sf_dom"/>
</dbReference>
<dbReference type="InterPro" id="IPR015443">
    <property type="entry name" value="Aldose_1-epimerase"/>
</dbReference>
<dbReference type="NCBIfam" id="NF008277">
    <property type="entry name" value="PRK11055.1"/>
    <property type="match status" value="1"/>
</dbReference>
<dbReference type="UniPathway" id="UPA00242"/>
<dbReference type="PANTHER" id="PTHR10091">
    <property type="entry name" value="ALDOSE-1-EPIMERASE"/>
    <property type="match status" value="1"/>
</dbReference>
<keyword evidence="18" id="KW-1185">Reference proteome</keyword>
<keyword evidence="17" id="KW-0812">Transmembrane</keyword>
<feature type="transmembrane region" description="Helical" evidence="17">
    <location>
        <begin position="20"/>
        <end position="40"/>
    </location>
</feature>
<feature type="binding site" evidence="16">
    <location>
        <begin position="228"/>
        <end position="230"/>
    </location>
    <ligand>
        <name>beta-D-galactose</name>
        <dbReference type="ChEBI" id="CHEBI:27667"/>
    </ligand>
</feature>
<dbReference type="GO" id="GO:0004034">
    <property type="term" value="F:aldose 1-epimerase activity"/>
    <property type="evidence" value="ECO:0007669"/>
    <property type="project" value="UniProtKB-EC"/>
</dbReference>
<evidence type="ECO:0000256" key="10">
    <source>
        <dbReference type="ARBA" id="ARBA00023235"/>
    </source>
</evidence>
<evidence type="ECO:0000256" key="8">
    <source>
        <dbReference type="ARBA" id="ARBA00022490"/>
    </source>
</evidence>
<keyword evidence="17" id="KW-0472">Membrane</keyword>
<evidence type="ECO:0000256" key="9">
    <source>
        <dbReference type="ARBA" id="ARBA00022553"/>
    </source>
</evidence>
<evidence type="ECO:0000256" key="6">
    <source>
        <dbReference type="ARBA" id="ARBA00006206"/>
    </source>
</evidence>
<dbReference type="PIRSF" id="PIRSF005096">
    <property type="entry name" value="GALM"/>
    <property type="match status" value="1"/>
</dbReference>
<dbReference type="Gene3D" id="2.70.98.10">
    <property type="match status" value="1"/>
</dbReference>
<dbReference type="UniPathway" id="UPA00214"/>
<proteinExistence type="inferred from homology"/>
<evidence type="ECO:0000256" key="12">
    <source>
        <dbReference type="ARBA" id="ARBA00045743"/>
    </source>
</evidence>
<evidence type="ECO:0000256" key="17">
    <source>
        <dbReference type="SAM" id="Phobius"/>
    </source>
</evidence>
<comment type="similarity">
    <text evidence="6 13">Belongs to the aldose epimerase family.</text>
</comment>